<dbReference type="PROSITE" id="PS51375">
    <property type="entry name" value="PPR"/>
    <property type="match status" value="12"/>
</dbReference>
<dbReference type="GO" id="GO:0006396">
    <property type="term" value="P:RNA processing"/>
    <property type="evidence" value="ECO:0007669"/>
    <property type="project" value="TreeGrafter"/>
</dbReference>
<dbReference type="GO" id="GO:0003729">
    <property type="term" value="F:mRNA binding"/>
    <property type="evidence" value="ECO:0007669"/>
    <property type="project" value="TreeGrafter"/>
</dbReference>
<feature type="repeat" description="PPR" evidence="3">
    <location>
        <begin position="619"/>
        <end position="653"/>
    </location>
</feature>
<feature type="repeat" description="PPR" evidence="3">
    <location>
        <begin position="208"/>
        <end position="242"/>
    </location>
</feature>
<evidence type="ECO:0000256" key="1">
    <source>
        <dbReference type="ARBA" id="ARBA00007626"/>
    </source>
</evidence>
<dbReference type="Pfam" id="PF12854">
    <property type="entry name" value="PPR_1"/>
    <property type="match status" value="2"/>
</dbReference>
<keyword evidence="2" id="KW-0677">Repeat</keyword>
<feature type="repeat" description="PPR" evidence="3">
    <location>
        <begin position="374"/>
        <end position="408"/>
    </location>
</feature>
<organism evidence="4">
    <name type="scientific">Salvia miltiorrhiza</name>
    <name type="common">Chinese sage</name>
    <dbReference type="NCBI Taxonomy" id="226208"/>
    <lineage>
        <taxon>Eukaryota</taxon>
        <taxon>Viridiplantae</taxon>
        <taxon>Streptophyta</taxon>
        <taxon>Embryophyta</taxon>
        <taxon>Tracheophyta</taxon>
        <taxon>Spermatophyta</taxon>
        <taxon>Magnoliopsida</taxon>
        <taxon>eudicotyledons</taxon>
        <taxon>Gunneridae</taxon>
        <taxon>Pentapetalae</taxon>
        <taxon>asterids</taxon>
        <taxon>lamiids</taxon>
        <taxon>Lamiales</taxon>
        <taxon>Lamiaceae</taxon>
        <taxon>Nepetoideae</taxon>
        <taxon>Mentheae</taxon>
        <taxon>Salviinae</taxon>
        <taxon>Salvia</taxon>
        <taxon>Salvia incertae sedis</taxon>
    </lineage>
</organism>
<feature type="repeat" description="PPR" evidence="3">
    <location>
        <begin position="584"/>
        <end position="618"/>
    </location>
</feature>
<dbReference type="PANTHER" id="PTHR47934">
    <property type="entry name" value="PENTATRICOPEPTIDE REPEAT-CONTAINING PROTEIN PET309, MITOCHONDRIAL"/>
    <property type="match status" value="1"/>
</dbReference>
<dbReference type="NCBIfam" id="TIGR00756">
    <property type="entry name" value="PPR"/>
    <property type="match status" value="14"/>
</dbReference>
<proteinExistence type="evidence at transcript level"/>
<dbReference type="GO" id="GO:0005739">
    <property type="term" value="C:mitochondrion"/>
    <property type="evidence" value="ECO:0007669"/>
    <property type="project" value="TreeGrafter"/>
</dbReference>
<dbReference type="AlphaFoldDB" id="A0A678WDK0"/>
<dbReference type="Pfam" id="PF13041">
    <property type="entry name" value="PPR_2"/>
    <property type="match status" value="5"/>
</dbReference>
<sequence length="818" mass="91414">MSKAILRLIKPLNRPPPRIKSAVKILITPQIKNLANEVCEILRSEDKQWEESLQNRFIGDDITPSEVAHLVFDKIRDCELGLKFYGFISHNSFDLDGFAYSSLLKLLARSRVFAEIDTVLLECLHSEEKRPTHEALGIVIRACAESGVCFKALELYSYLLRNYNALPQLPACNSLLNGLVKEGKLDAAWRVYEEMVRRDEASEISCLDNYSVSIMVKGLCKEGKVEKGRRLIEKRWGRNCIPNIVFYNILIDGYCKRGDLTRAHEFFEELKVKGFFPNQETYGAMIDGFCKRGEFEKVDQLRRIPLIYNNVVDGKCKYSLVGEAFETTRKMMEVGCPLDIVTYNSLISNACKDGNVLDAEKLLEEGINRGLVPNKLSFTPLIHAYCRERNFERASCLLVEMTRSGHKPDLITYGGLIHGLVVAGEVEAALTIRNNMVERGVSPDACIYNVLINGLCKKSRLADAEQLLQEMLGCNVSLDAYVYATLVDGYIRSGNFDDAEKLFDLIIKRGVDPGIVGYNAMIKGYCKLGKIKDAVLCINKMTRRNISPDEFTYSTIIDGFIKQNDLLGALTVFGLVIKQKYTPNVVMYTSIISGFCRCRHVSGAERILRGMQSNGVPPNVVTYSVMIGSCCKEGKLAQASSFFEEMMMSKCNPNDVTFHYLVNGLSNNAASIIQSTQDGSEWHKPMLLDIFGTMVCDGWHPISAAYSSIVACLCLNRMLGTALQLTDKMLNKGFPLDSVSLAALLHGACLVGKSKEWNSMITSKPIDAKLDVALKYLTIFGRYSTHELTKETSVILHSLLQDSCLTNELAGSRSLNKQ</sequence>
<reference evidence="4" key="1">
    <citation type="journal article" date="2018" name="Molecules">
        <title>The Pentatricopeptide Repeat Gene Family in Salvia miltiorrhiza: Genome-Wide Characterization and Expression Analysis.</title>
        <authorList>
            <person name="Li H."/>
            <person name="Li C."/>
            <person name="Deng Y."/>
            <person name="Jiang X."/>
            <person name="Lu S."/>
        </authorList>
    </citation>
    <scope>NUCLEOTIDE SEQUENCE</scope>
</reference>
<feature type="repeat" description="PPR" evidence="3">
    <location>
        <begin position="409"/>
        <end position="443"/>
    </location>
</feature>
<dbReference type="InterPro" id="IPR051114">
    <property type="entry name" value="Mito_RNA_Proc_CCM1"/>
</dbReference>
<dbReference type="InterPro" id="IPR011990">
    <property type="entry name" value="TPR-like_helical_dom_sf"/>
</dbReference>
<feature type="repeat" description="PPR" evidence="3">
    <location>
        <begin position="243"/>
        <end position="277"/>
    </location>
</feature>
<dbReference type="Pfam" id="PF01535">
    <property type="entry name" value="PPR"/>
    <property type="match status" value="2"/>
</dbReference>
<dbReference type="PANTHER" id="PTHR47934:SF28">
    <property type="entry name" value="OS04G0488500 PROTEIN"/>
    <property type="match status" value="1"/>
</dbReference>
<evidence type="ECO:0000256" key="2">
    <source>
        <dbReference type="ARBA" id="ARBA00022737"/>
    </source>
</evidence>
<dbReference type="EMBL" id="MH004827">
    <property type="protein sequence ID" value="AYM00827.1"/>
    <property type="molecule type" value="mRNA"/>
</dbReference>
<feature type="repeat" description="PPR" evidence="3">
    <location>
        <begin position="514"/>
        <end position="548"/>
    </location>
</feature>
<dbReference type="GO" id="GO:0007005">
    <property type="term" value="P:mitochondrion organization"/>
    <property type="evidence" value="ECO:0007669"/>
    <property type="project" value="TreeGrafter"/>
</dbReference>
<protein>
    <submittedName>
        <fullName evidence="4">Pentatricopeptide repeat protein</fullName>
    </submittedName>
</protein>
<dbReference type="InterPro" id="IPR002885">
    <property type="entry name" value="PPR_rpt"/>
</dbReference>
<reference evidence="4" key="2">
    <citation type="submission" date="2018-02" db="EMBL/GenBank/DDBJ databases">
        <authorList>
            <person name="Li H.Q."/>
            <person name="Lu S.F."/>
        </authorList>
    </citation>
    <scope>NUCLEOTIDE SEQUENCE</scope>
</reference>
<comment type="similarity">
    <text evidence="1">Belongs to the PPR family. P subfamily.</text>
</comment>
<evidence type="ECO:0000256" key="3">
    <source>
        <dbReference type="PROSITE-ProRule" id="PRU00708"/>
    </source>
</evidence>
<feature type="repeat" description="PPR" evidence="3">
    <location>
        <begin position="168"/>
        <end position="202"/>
    </location>
</feature>
<feature type="repeat" description="PPR" evidence="3">
    <location>
        <begin position="444"/>
        <end position="478"/>
    </location>
</feature>
<evidence type="ECO:0000313" key="4">
    <source>
        <dbReference type="EMBL" id="AYM00827.1"/>
    </source>
</evidence>
<feature type="repeat" description="PPR" evidence="3">
    <location>
        <begin position="549"/>
        <end position="583"/>
    </location>
</feature>
<feature type="repeat" description="PPR" evidence="3">
    <location>
        <begin position="479"/>
        <end position="513"/>
    </location>
</feature>
<dbReference type="SUPFAM" id="SSF81901">
    <property type="entry name" value="HCP-like"/>
    <property type="match status" value="1"/>
</dbReference>
<accession>A0A678WDK0</accession>
<name>A0A678WDK0_SALMI</name>
<dbReference type="Gene3D" id="1.25.40.10">
    <property type="entry name" value="Tetratricopeptide repeat domain"/>
    <property type="match status" value="7"/>
</dbReference>
<feature type="repeat" description="PPR" evidence="3">
    <location>
        <begin position="339"/>
        <end position="373"/>
    </location>
</feature>